<reference evidence="4" key="1">
    <citation type="journal article" date="2021" name="PeerJ">
        <title>Extensive microbial diversity within the chicken gut microbiome revealed by metagenomics and culture.</title>
        <authorList>
            <person name="Gilroy R."/>
            <person name="Ravi A."/>
            <person name="Getino M."/>
            <person name="Pursley I."/>
            <person name="Horton D.L."/>
            <person name="Alikhan N.F."/>
            <person name="Baker D."/>
            <person name="Gharbi K."/>
            <person name="Hall N."/>
            <person name="Watson M."/>
            <person name="Adriaenssens E.M."/>
            <person name="Foster-Nyarko E."/>
            <person name="Jarju S."/>
            <person name="Secka A."/>
            <person name="Antonio M."/>
            <person name="Oren A."/>
            <person name="Chaudhuri R.R."/>
            <person name="La Ragione R."/>
            <person name="Hildebrand F."/>
            <person name="Pallen M.J."/>
        </authorList>
    </citation>
    <scope>NUCLEOTIDE SEQUENCE</scope>
    <source>
        <strain evidence="4">5790</strain>
    </source>
</reference>
<evidence type="ECO:0000313" key="4">
    <source>
        <dbReference type="EMBL" id="HIV86210.1"/>
    </source>
</evidence>
<gene>
    <name evidence="4" type="ORF">H9900_05300</name>
</gene>
<name>A0A9D1PRA0_9FIRM</name>
<dbReference type="InterPro" id="IPR055431">
    <property type="entry name" value="RsgI_M"/>
</dbReference>
<proteinExistence type="predicted"/>
<dbReference type="EMBL" id="DXIJ01000111">
    <property type="protein sequence ID" value="HIV86210.1"/>
    <property type="molecule type" value="Genomic_DNA"/>
</dbReference>
<keyword evidence="2" id="KW-0812">Transmembrane</keyword>
<keyword evidence="2" id="KW-0472">Membrane</keyword>
<dbReference type="AlphaFoldDB" id="A0A9D1PRA0"/>
<accession>A0A9D1PRA0</accession>
<evidence type="ECO:0000256" key="1">
    <source>
        <dbReference type="SAM" id="MobiDB-lite"/>
    </source>
</evidence>
<feature type="transmembrane region" description="Helical" evidence="2">
    <location>
        <begin position="39"/>
        <end position="63"/>
    </location>
</feature>
<feature type="domain" description="Anti-sigma factor RsgI-like middle" evidence="3">
    <location>
        <begin position="69"/>
        <end position="191"/>
    </location>
</feature>
<evidence type="ECO:0000256" key="2">
    <source>
        <dbReference type="SAM" id="Phobius"/>
    </source>
</evidence>
<feature type="region of interest" description="Disordered" evidence="1">
    <location>
        <begin position="217"/>
        <end position="249"/>
    </location>
</feature>
<dbReference type="Proteomes" id="UP000824162">
    <property type="component" value="Unassembled WGS sequence"/>
</dbReference>
<keyword evidence="2" id="KW-1133">Transmembrane helix</keyword>
<reference evidence="4" key="2">
    <citation type="submission" date="2021-04" db="EMBL/GenBank/DDBJ databases">
        <authorList>
            <person name="Gilroy R."/>
        </authorList>
    </citation>
    <scope>NUCLEOTIDE SEQUENCE</scope>
    <source>
        <strain evidence="4">5790</strain>
    </source>
</reference>
<feature type="compositionally biased region" description="Basic residues" evidence="1">
    <location>
        <begin position="232"/>
        <end position="249"/>
    </location>
</feature>
<evidence type="ECO:0000313" key="5">
    <source>
        <dbReference type="Proteomes" id="UP000824162"/>
    </source>
</evidence>
<organism evidence="4 5">
    <name type="scientific">Candidatus Monoglobus merdigallinarum</name>
    <dbReference type="NCBI Taxonomy" id="2838698"/>
    <lineage>
        <taxon>Bacteria</taxon>
        <taxon>Bacillati</taxon>
        <taxon>Bacillota</taxon>
        <taxon>Clostridia</taxon>
        <taxon>Monoglobales</taxon>
        <taxon>Monoglobaceae</taxon>
        <taxon>Monoglobus</taxon>
    </lineage>
</organism>
<comment type="caution">
    <text evidence="4">The sequence shown here is derived from an EMBL/GenBank/DDBJ whole genome shotgun (WGS) entry which is preliminary data.</text>
</comment>
<evidence type="ECO:0000259" key="3">
    <source>
        <dbReference type="Pfam" id="PF23750"/>
    </source>
</evidence>
<protein>
    <recommendedName>
        <fullName evidence="3">Anti-sigma factor RsgI-like middle domain-containing protein</fullName>
    </recommendedName>
</protein>
<dbReference type="Pfam" id="PF23750">
    <property type="entry name" value="RsgI_M"/>
    <property type="match status" value="1"/>
</dbReference>
<sequence length="249" mass="26867">MNRIYNALSEVHAEDELKLKTKAAIADRLVKSGRRYRSAAVKLAAASVCVLLLAAGFGGYQMYSTPIYAISIDINPSIELGVNRLDRVVSAAAYNDSGNELLESLDIKNMRYTDAINALFSGSELQGYAEGGAEAVLVVSGGSERKNSEMLSAVKGCHYGSVQVYCYGSGSEIVQEAHENGLSAGKYKAYLELKQYDPSITVDEIRDMPMHEIRNMLSGYSGSGGSTEYRRHGSHGHSGGHGKGRRNAE</sequence>